<feature type="transmembrane region" description="Helical" evidence="7">
    <location>
        <begin position="276"/>
        <end position="297"/>
    </location>
</feature>
<keyword evidence="9" id="KW-1185">Reference proteome</keyword>
<dbReference type="FunFam" id="1.20.1250.20:FF:000018">
    <property type="entry name" value="MFS transporter permease"/>
    <property type="match status" value="1"/>
</dbReference>
<dbReference type="InterPro" id="IPR011701">
    <property type="entry name" value="MFS"/>
</dbReference>
<evidence type="ECO:0000313" key="8">
    <source>
        <dbReference type="EMBL" id="KAA8574627.1"/>
    </source>
</evidence>
<dbReference type="AlphaFoldDB" id="A0A5M9K199"/>
<feature type="transmembrane region" description="Helical" evidence="7">
    <location>
        <begin position="43"/>
        <end position="61"/>
    </location>
</feature>
<evidence type="ECO:0000256" key="7">
    <source>
        <dbReference type="SAM" id="Phobius"/>
    </source>
</evidence>
<dbReference type="GO" id="GO:0022857">
    <property type="term" value="F:transmembrane transporter activity"/>
    <property type="evidence" value="ECO:0007669"/>
    <property type="project" value="InterPro"/>
</dbReference>
<dbReference type="Gene3D" id="1.20.1250.20">
    <property type="entry name" value="MFS general substrate transporter like domains"/>
    <property type="match status" value="2"/>
</dbReference>
<dbReference type="PANTHER" id="PTHR43791">
    <property type="entry name" value="PERMEASE-RELATED"/>
    <property type="match status" value="1"/>
</dbReference>
<accession>A0A5M9K199</accession>
<feature type="transmembrane region" description="Helical" evidence="7">
    <location>
        <begin position="201"/>
        <end position="221"/>
    </location>
</feature>
<dbReference type="GO" id="GO:0016020">
    <property type="term" value="C:membrane"/>
    <property type="evidence" value="ECO:0007669"/>
    <property type="project" value="UniProtKB-SubCell"/>
</dbReference>
<keyword evidence="5 7" id="KW-0472">Membrane</keyword>
<gene>
    <name evidence="8" type="ORF">EYC84_003878</name>
</gene>
<evidence type="ECO:0000256" key="2">
    <source>
        <dbReference type="ARBA" id="ARBA00022448"/>
    </source>
</evidence>
<feature type="region of interest" description="Disordered" evidence="6">
    <location>
        <begin position="445"/>
        <end position="465"/>
    </location>
</feature>
<dbReference type="SUPFAM" id="SSF103473">
    <property type="entry name" value="MFS general substrate transporter"/>
    <property type="match status" value="1"/>
</dbReference>
<evidence type="ECO:0000313" key="9">
    <source>
        <dbReference type="Proteomes" id="UP000322873"/>
    </source>
</evidence>
<comment type="caution">
    <text evidence="8">The sequence shown here is derived from an EMBL/GenBank/DDBJ whole genome shotgun (WGS) entry which is preliminary data.</text>
</comment>
<reference evidence="8 9" key="1">
    <citation type="submission" date="2019-06" db="EMBL/GenBank/DDBJ databases">
        <title>Genome Sequence of the Brown Rot Fungal Pathogen Monilinia fructicola.</title>
        <authorList>
            <person name="De Miccolis Angelini R.M."/>
            <person name="Landi L."/>
            <person name="Abate D."/>
            <person name="Pollastro S."/>
            <person name="Romanazzi G."/>
            <person name="Faretra F."/>
        </authorList>
    </citation>
    <scope>NUCLEOTIDE SEQUENCE [LARGE SCALE GENOMIC DNA]</scope>
    <source>
        <strain evidence="8 9">Mfrc123</strain>
    </source>
</reference>
<evidence type="ECO:0000256" key="6">
    <source>
        <dbReference type="SAM" id="MobiDB-lite"/>
    </source>
</evidence>
<proteinExistence type="predicted"/>
<feature type="transmembrane region" description="Helical" evidence="7">
    <location>
        <begin position="82"/>
        <end position="101"/>
    </location>
</feature>
<evidence type="ECO:0000256" key="4">
    <source>
        <dbReference type="ARBA" id="ARBA00022989"/>
    </source>
</evidence>
<dbReference type="EMBL" id="VICG01000002">
    <property type="protein sequence ID" value="KAA8574627.1"/>
    <property type="molecule type" value="Genomic_DNA"/>
</dbReference>
<dbReference type="PANTHER" id="PTHR43791:SF36">
    <property type="entry name" value="TRANSPORTER, PUTATIVE (AFU_ORTHOLOGUE AFUA_6G08340)-RELATED"/>
    <property type="match status" value="1"/>
</dbReference>
<keyword evidence="2" id="KW-0813">Transport</keyword>
<feature type="transmembrane region" description="Helical" evidence="7">
    <location>
        <begin position="107"/>
        <end position="126"/>
    </location>
</feature>
<sequence>MAEYDKPEVAQLESAREPPSAQNGYHVDAATEKRLVRKLDRKLIPLVMLLYLLSYLDRSNIGNAKTAGMSKELQLSSSQYEWLLTIFYISYIVFEWFALMWKVLPPHIWACFCVVGWGTVATLQSATQSWSGMMVARFFLGFFEAGYGPGIPYLLSFFYLRHEIGVRIGIFLSAAPLATCFAGALAYGITSGHAAIANWRLLFLVEGLPCVAAGILTFFVLPDSPEKARFLNEEEREVARARGVRQVGAEEGHRVGGVKWSDIGAAFLDPKNYLTALMYFSCNVSFSSLPVFLPTILNEMGFSAINAQGLSAPPYFVAFLLVILSTYIADRTQQRGYVIMFLSAIASIGYILLANHFFDTKRGTGIAILNLVGQCGPLLGTRLYPAHEGPHYRKGMWVCTAFMIFNGILALTLRALLNGENRRLDEQYGAVGRRDANGLVVGEDPRSREKLEMGEPVGEENDGPRFRYVL</sequence>
<feature type="region of interest" description="Disordered" evidence="6">
    <location>
        <begin position="1"/>
        <end position="24"/>
    </location>
</feature>
<organism evidence="8 9">
    <name type="scientific">Monilinia fructicola</name>
    <name type="common">Brown rot fungus</name>
    <name type="synonym">Ciboria fructicola</name>
    <dbReference type="NCBI Taxonomy" id="38448"/>
    <lineage>
        <taxon>Eukaryota</taxon>
        <taxon>Fungi</taxon>
        <taxon>Dikarya</taxon>
        <taxon>Ascomycota</taxon>
        <taxon>Pezizomycotina</taxon>
        <taxon>Leotiomycetes</taxon>
        <taxon>Helotiales</taxon>
        <taxon>Sclerotiniaceae</taxon>
        <taxon>Monilinia</taxon>
    </lineage>
</organism>
<protein>
    <recommendedName>
        <fullName evidence="10">Major facilitator superfamily (MFS) profile domain-containing protein</fullName>
    </recommendedName>
</protein>
<feature type="transmembrane region" description="Helical" evidence="7">
    <location>
        <begin position="395"/>
        <end position="417"/>
    </location>
</feature>
<feature type="transmembrane region" description="Helical" evidence="7">
    <location>
        <begin position="166"/>
        <end position="189"/>
    </location>
</feature>
<evidence type="ECO:0000256" key="1">
    <source>
        <dbReference type="ARBA" id="ARBA00004141"/>
    </source>
</evidence>
<evidence type="ECO:0000256" key="3">
    <source>
        <dbReference type="ARBA" id="ARBA00022692"/>
    </source>
</evidence>
<evidence type="ECO:0000256" key="5">
    <source>
        <dbReference type="ARBA" id="ARBA00023136"/>
    </source>
</evidence>
<keyword evidence="3 7" id="KW-0812">Transmembrane</keyword>
<name>A0A5M9K199_MONFR</name>
<feature type="transmembrane region" description="Helical" evidence="7">
    <location>
        <begin position="138"/>
        <end position="160"/>
    </location>
</feature>
<dbReference type="InterPro" id="IPR036259">
    <property type="entry name" value="MFS_trans_sf"/>
</dbReference>
<feature type="transmembrane region" description="Helical" evidence="7">
    <location>
        <begin position="309"/>
        <end position="329"/>
    </location>
</feature>
<comment type="subcellular location">
    <subcellularLocation>
        <location evidence="1">Membrane</location>
        <topology evidence="1">Multi-pass membrane protein</topology>
    </subcellularLocation>
</comment>
<feature type="transmembrane region" description="Helical" evidence="7">
    <location>
        <begin position="335"/>
        <end position="353"/>
    </location>
</feature>
<keyword evidence="4 7" id="KW-1133">Transmembrane helix</keyword>
<evidence type="ECO:0008006" key="10">
    <source>
        <dbReference type="Google" id="ProtNLM"/>
    </source>
</evidence>
<dbReference type="VEuPathDB" id="FungiDB:MFRU_030g00170"/>
<dbReference type="Proteomes" id="UP000322873">
    <property type="component" value="Unassembled WGS sequence"/>
</dbReference>
<dbReference type="Pfam" id="PF07690">
    <property type="entry name" value="MFS_1"/>
    <property type="match status" value="1"/>
</dbReference>